<proteinExistence type="predicted"/>
<organism evidence="1 2">
    <name type="scientific">Photobacterium swingsii</name>
    <dbReference type="NCBI Taxonomy" id="680026"/>
    <lineage>
        <taxon>Bacteria</taxon>
        <taxon>Pseudomonadati</taxon>
        <taxon>Pseudomonadota</taxon>
        <taxon>Gammaproteobacteria</taxon>
        <taxon>Vibrionales</taxon>
        <taxon>Vibrionaceae</taxon>
        <taxon>Photobacterium</taxon>
    </lineage>
</organism>
<dbReference type="EMBL" id="PYLZ01000021">
    <property type="protein sequence ID" value="PSW19113.1"/>
    <property type="molecule type" value="Genomic_DNA"/>
</dbReference>
<evidence type="ECO:0000313" key="1">
    <source>
        <dbReference type="EMBL" id="PSW19113.1"/>
    </source>
</evidence>
<sequence length="59" mass="7045">MPAKDYEFPNEKQCLIGLKNISKIRGEMKRIKAKRDRKKIHTLDRIRIRANQLQARVVQ</sequence>
<accession>A0A0J8V743</accession>
<dbReference type="STRING" id="680026.AB733_20015"/>
<dbReference type="RefSeq" id="WP_048900374.1">
    <property type="nucleotide sequence ID" value="NZ_AP024852.1"/>
</dbReference>
<evidence type="ECO:0000313" key="2">
    <source>
        <dbReference type="Proteomes" id="UP000240481"/>
    </source>
</evidence>
<name>A0A0J8V743_9GAMM</name>
<comment type="caution">
    <text evidence="1">The sequence shown here is derived from an EMBL/GenBank/DDBJ whole genome shotgun (WGS) entry which is preliminary data.</text>
</comment>
<dbReference type="AlphaFoldDB" id="A0A0J8V743"/>
<gene>
    <name evidence="1" type="ORF">C9I94_23875</name>
</gene>
<keyword evidence="2" id="KW-1185">Reference proteome</keyword>
<protein>
    <submittedName>
        <fullName evidence="1">Uncharacterized protein</fullName>
    </submittedName>
</protein>
<reference evidence="1 2" key="1">
    <citation type="submission" date="2018-01" db="EMBL/GenBank/DDBJ databases">
        <title>Whole genome sequencing of Histamine producing bacteria.</title>
        <authorList>
            <person name="Butler K."/>
        </authorList>
    </citation>
    <scope>NUCLEOTIDE SEQUENCE [LARGE SCALE GENOMIC DNA]</scope>
    <source>
        <strain evidence="1 2">DSM 24669</strain>
    </source>
</reference>
<dbReference type="Proteomes" id="UP000240481">
    <property type="component" value="Unassembled WGS sequence"/>
</dbReference>